<protein>
    <submittedName>
        <fullName evidence="1">Uncharacterized protein</fullName>
    </submittedName>
</protein>
<accession>A0AC11D0I9</accession>
<dbReference type="Ensembl" id="ENSOART00020061849.1">
    <property type="protein sequence ID" value="ENSOARP00020037734.1"/>
    <property type="gene ID" value="ENSOARG00020036396.1"/>
</dbReference>
<reference evidence="1" key="2">
    <citation type="submission" date="2025-08" db="UniProtKB">
        <authorList>
            <consortium name="Ensembl"/>
        </authorList>
    </citation>
    <scope>IDENTIFICATION</scope>
</reference>
<sequence length="562" mass="64063">MGQTTSTPLSLMINHFSDFKSRAQNLSLLVKKSKLVTFCSAEWPTFDVRWPQEETVNPQIIQAVKERVLTPSPAGHPDQTPYILVWQDLVRNLPEWLKPFVLAPSKPPKPPRPSSPTPTSPNPQVLVMKAPEEKEGKKDENRPKPVFQKSSLYPNLIDLETELFPPPYVDPHPPLLPQVSSGEARRRTEPSAPPREGGPAQGTWGRTREMASVAEEDPEVPSSTVHAFPVRAGPAREGGERTYQYWPFSTSDLYNWKTQTPSFSEKPQSLIDLLESILFIHNPTWDDCQQLLQVLFTTEDTSRSCQKLRRMCQGWMGGPQYSLTSLRRDSPWCNPTGTSNALKVVHLQMYCQTLMAGLRAATRKPTNLAKINSVRQEPNESPAAFLKRIMEAFRQYTPMDPQADKSRAAVMLAFANQAAPDIRKKLKKIERLNEQSLQGLVRAAEGVFNHRETPEEREDRIRREEREFRAEENRKNQKELAQIFFAGVENKNRFQKGKQLDSKTEEKTTRRKLEKNQCTFCKEFGPWKDKCPKKNLKVGPKNPKNETPSPDSHILYAGEDSD</sequence>
<gene>
    <name evidence="1" type="primary">LOC132658572</name>
</gene>
<proteinExistence type="predicted"/>
<evidence type="ECO:0000313" key="1">
    <source>
        <dbReference type="Ensembl" id="ENSOARP00020037734.1"/>
    </source>
</evidence>
<reference evidence="1" key="3">
    <citation type="submission" date="2025-09" db="UniProtKB">
        <authorList>
            <consortium name="Ensembl"/>
        </authorList>
    </citation>
    <scope>IDENTIFICATION</scope>
</reference>
<reference evidence="1" key="1">
    <citation type="submission" date="2020-11" db="EMBL/GenBank/DDBJ databases">
        <authorList>
            <person name="Davenport K.M."/>
            <person name="Bickhart D.M."/>
            <person name="Smith T.P.L."/>
            <person name="Murdoch B.M."/>
            <person name="Rosen B.D."/>
        </authorList>
    </citation>
    <scope>NUCLEOTIDE SEQUENCE [LARGE SCALE GENOMIC DNA]</scope>
    <source>
        <strain evidence="1">OAR_USU_Benz2616</strain>
    </source>
</reference>
<name>A0AC11D0I9_SHEEP</name>
<organism evidence="1">
    <name type="scientific">Ovis aries</name>
    <name type="common">Sheep</name>
    <dbReference type="NCBI Taxonomy" id="9940"/>
    <lineage>
        <taxon>Eukaryota</taxon>
        <taxon>Metazoa</taxon>
        <taxon>Chordata</taxon>
        <taxon>Craniata</taxon>
        <taxon>Vertebrata</taxon>
        <taxon>Euteleostomi</taxon>
        <taxon>Mammalia</taxon>
        <taxon>Eutheria</taxon>
        <taxon>Laurasiatheria</taxon>
        <taxon>Artiodactyla</taxon>
        <taxon>Ruminantia</taxon>
        <taxon>Pecora</taxon>
        <taxon>Bovidae</taxon>
        <taxon>Caprinae</taxon>
        <taxon>Ovis</taxon>
    </lineage>
</organism>